<dbReference type="EMBL" id="LT629749">
    <property type="protein sequence ID" value="SDT11846.1"/>
    <property type="molecule type" value="Genomic_DNA"/>
</dbReference>
<dbReference type="SUPFAM" id="SSF53850">
    <property type="entry name" value="Periplasmic binding protein-like II"/>
    <property type="match status" value="1"/>
</dbReference>
<reference evidence="7 8" key="1">
    <citation type="submission" date="2016-10" db="EMBL/GenBank/DDBJ databases">
        <authorList>
            <person name="de Groot N.N."/>
        </authorList>
    </citation>
    <scope>NUCLEOTIDE SEQUENCE [LARGE SCALE GENOMIC DNA]</scope>
    <source>
        <strain evidence="7 8">DSM 21741</strain>
    </source>
</reference>
<dbReference type="PANTHER" id="PTHR30290">
    <property type="entry name" value="PERIPLASMIC BINDING COMPONENT OF ABC TRANSPORTER"/>
    <property type="match status" value="1"/>
</dbReference>
<proteinExistence type="inferred from homology"/>
<dbReference type="GO" id="GO:0042597">
    <property type="term" value="C:periplasmic space"/>
    <property type="evidence" value="ECO:0007669"/>
    <property type="project" value="UniProtKB-ARBA"/>
</dbReference>
<evidence type="ECO:0000256" key="5">
    <source>
        <dbReference type="SAM" id="SignalP"/>
    </source>
</evidence>
<dbReference type="STRING" id="546871.SAMN04488543_3080"/>
<dbReference type="Pfam" id="PF00496">
    <property type="entry name" value="SBP_bac_5"/>
    <property type="match status" value="1"/>
</dbReference>
<evidence type="ECO:0000256" key="4">
    <source>
        <dbReference type="ARBA" id="ARBA00022729"/>
    </source>
</evidence>
<dbReference type="InterPro" id="IPR039424">
    <property type="entry name" value="SBP_5"/>
</dbReference>
<evidence type="ECO:0000313" key="7">
    <source>
        <dbReference type="EMBL" id="SDT11846.1"/>
    </source>
</evidence>
<dbReference type="Gene3D" id="3.90.76.10">
    <property type="entry name" value="Dipeptide-binding Protein, Domain 1"/>
    <property type="match status" value="1"/>
</dbReference>
<evidence type="ECO:0000256" key="2">
    <source>
        <dbReference type="ARBA" id="ARBA00005695"/>
    </source>
</evidence>
<dbReference type="Proteomes" id="UP000199092">
    <property type="component" value="Chromosome I"/>
</dbReference>
<dbReference type="Gene3D" id="3.40.190.10">
    <property type="entry name" value="Periplasmic binding protein-like II"/>
    <property type="match status" value="1"/>
</dbReference>
<evidence type="ECO:0000259" key="6">
    <source>
        <dbReference type="Pfam" id="PF00496"/>
    </source>
</evidence>
<dbReference type="PANTHER" id="PTHR30290:SF9">
    <property type="entry name" value="OLIGOPEPTIDE-BINDING PROTEIN APPA"/>
    <property type="match status" value="1"/>
</dbReference>
<keyword evidence="4 5" id="KW-0732">Signal</keyword>
<name>A0A1H1XSX0_9ACTN</name>
<dbReference type="Gene3D" id="3.10.105.10">
    <property type="entry name" value="Dipeptide-binding Protein, Domain 3"/>
    <property type="match status" value="1"/>
</dbReference>
<feature type="domain" description="Solute-binding protein family 5" evidence="6">
    <location>
        <begin position="89"/>
        <end position="478"/>
    </location>
</feature>
<keyword evidence="3" id="KW-0813">Transport</keyword>
<dbReference type="AlphaFoldDB" id="A0A1H1XSX0"/>
<evidence type="ECO:0000313" key="8">
    <source>
        <dbReference type="Proteomes" id="UP000199092"/>
    </source>
</evidence>
<dbReference type="PROSITE" id="PS51257">
    <property type="entry name" value="PROKAR_LIPOPROTEIN"/>
    <property type="match status" value="1"/>
</dbReference>
<dbReference type="InterPro" id="IPR030678">
    <property type="entry name" value="Peptide/Ni-bd"/>
</dbReference>
<dbReference type="GO" id="GO:1904680">
    <property type="term" value="F:peptide transmembrane transporter activity"/>
    <property type="evidence" value="ECO:0007669"/>
    <property type="project" value="TreeGrafter"/>
</dbReference>
<accession>A0A1H1XSX0</accession>
<feature type="chain" id="PRO_5009265812" evidence="5">
    <location>
        <begin position="25"/>
        <end position="558"/>
    </location>
</feature>
<organism evidence="7 8">
    <name type="scientific">Friedmanniella luteola</name>
    <dbReference type="NCBI Taxonomy" id="546871"/>
    <lineage>
        <taxon>Bacteria</taxon>
        <taxon>Bacillati</taxon>
        <taxon>Actinomycetota</taxon>
        <taxon>Actinomycetes</taxon>
        <taxon>Propionibacteriales</taxon>
        <taxon>Nocardioidaceae</taxon>
        <taxon>Friedmanniella</taxon>
    </lineage>
</organism>
<dbReference type="CDD" id="cd08493">
    <property type="entry name" value="PBP2_DppA_like"/>
    <property type="match status" value="1"/>
</dbReference>
<comment type="similarity">
    <text evidence="2">Belongs to the bacterial solute-binding protein 5 family.</text>
</comment>
<dbReference type="GO" id="GO:0015833">
    <property type="term" value="P:peptide transport"/>
    <property type="evidence" value="ECO:0007669"/>
    <property type="project" value="TreeGrafter"/>
</dbReference>
<dbReference type="InterPro" id="IPR000914">
    <property type="entry name" value="SBP_5_dom"/>
</dbReference>
<dbReference type="GO" id="GO:0043190">
    <property type="term" value="C:ATP-binding cassette (ABC) transporter complex"/>
    <property type="evidence" value="ECO:0007669"/>
    <property type="project" value="InterPro"/>
</dbReference>
<evidence type="ECO:0000256" key="3">
    <source>
        <dbReference type="ARBA" id="ARBA00022448"/>
    </source>
</evidence>
<dbReference type="RefSeq" id="WP_172826088.1">
    <property type="nucleotide sequence ID" value="NZ_LT629749.1"/>
</dbReference>
<gene>
    <name evidence="7" type="ORF">SAMN04488543_3080</name>
</gene>
<protein>
    <submittedName>
        <fullName evidence="7">Peptide/nickel transport system substrate-binding protein</fullName>
    </submittedName>
</protein>
<keyword evidence="8" id="KW-1185">Reference proteome</keyword>
<comment type="subcellular location">
    <subcellularLocation>
        <location evidence="1">Cell membrane</location>
        <topology evidence="1">Lipid-anchor</topology>
    </subcellularLocation>
</comment>
<feature type="signal peptide" evidence="5">
    <location>
        <begin position="1"/>
        <end position="24"/>
    </location>
</feature>
<dbReference type="InterPro" id="IPR023765">
    <property type="entry name" value="SBP_5_CS"/>
</dbReference>
<dbReference type="PIRSF" id="PIRSF002741">
    <property type="entry name" value="MppA"/>
    <property type="match status" value="1"/>
</dbReference>
<dbReference type="PROSITE" id="PS01040">
    <property type="entry name" value="SBP_BACTERIAL_5"/>
    <property type="match status" value="1"/>
</dbReference>
<evidence type="ECO:0000256" key="1">
    <source>
        <dbReference type="ARBA" id="ARBA00004193"/>
    </source>
</evidence>
<sequence>MTIPRTFQKTLAVLASLATVTALASCAQSERDAGSDTSADAGSNATFVFAASSDPVMLDPAMASDGETFRISRQIFEGLVGAKPGTTDVEPLLATKWTPSADGKSYTFDLREGVKFSDGTDFNGEAVCANFDRWYNWTGVNQSENISYYYNSLFKGFKTGKTGGVYDSCEAPSANQAVVKLAKPFAGFVQAMTLPAFSMQSPGALTQYNADKTEGTEDDPRFSEYATAHPTGTGPYLFDTWDRGQQVTLKANPDYWGEKAKTATVIVRTISDAKARTQELQAGNIDGYDLVGPADIQPLKDDGFQIVNRPAFNILYLGMNQKNKALQDVRVRQAITYAIDRAAVVKSSLPEGSEPAIEFIPPTVAGYNDQVEAYPYDLDKAKQLLADAGQSDLELKFAYPTGVSRPYMPAPEDTFAVIKSQLEKAGIKVTPVAAKWSPDYLDMIQGDAGVDKHDIHLLGWTGDYDDPDNFLGVFFGRKSSEWGFDNKKLFADLAAARELPTREEQVPAYEKIGAEIADYAPGVPLAHPAPSLAFAPGVQGFVASPVQDEVWNNVTVSK</sequence>